<keyword evidence="2" id="KW-1185">Reference proteome</keyword>
<evidence type="ECO:0000313" key="2">
    <source>
        <dbReference type="Proteomes" id="UP000271098"/>
    </source>
</evidence>
<organism evidence="3">
    <name type="scientific">Gongylonema pulchrum</name>
    <dbReference type="NCBI Taxonomy" id="637853"/>
    <lineage>
        <taxon>Eukaryota</taxon>
        <taxon>Metazoa</taxon>
        <taxon>Ecdysozoa</taxon>
        <taxon>Nematoda</taxon>
        <taxon>Chromadorea</taxon>
        <taxon>Rhabditida</taxon>
        <taxon>Spirurina</taxon>
        <taxon>Spiruromorpha</taxon>
        <taxon>Spiruroidea</taxon>
        <taxon>Gongylonematidae</taxon>
        <taxon>Gongylonema</taxon>
    </lineage>
</organism>
<name>A0A183DKR6_9BILA</name>
<gene>
    <name evidence="1" type="ORF">GPUH_LOCUS9303</name>
</gene>
<reference evidence="1 2" key="2">
    <citation type="submission" date="2018-11" db="EMBL/GenBank/DDBJ databases">
        <authorList>
            <consortium name="Pathogen Informatics"/>
        </authorList>
    </citation>
    <scope>NUCLEOTIDE SEQUENCE [LARGE SCALE GENOMIC DNA]</scope>
</reference>
<sequence length="68" mass="7678">MCKTDVKSSKADGKSEVKIEELPDKVFDANELRNNLKPIVDRLLSMEESIPFRIPVDPDILGIPQKIL</sequence>
<proteinExistence type="predicted"/>
<protein>
    <submittedName>
        <fullName evidence="3">Reverse transcriptase domain-containing protein</fullName>
    </submittedName>
</protein>
<evidence type="ECO:0000313" key="3">
    <source>
        <dbReference type="WBParaSite" id="GPUH_0000931801-mRNA-1"/>
    </source>
</evidence>
<accession>A0A183DKR6</accession>
<dbReference type="AlphaFoldDB" id="A0A183DKR6"/>
<dbReference type="EMBL" id="UYRT01029867">
    <property type="protein sequence ID" value="VDK70604.1"/>
    <property type="molecule type" value="Genomic_DNA"/>
</dbReference>
<dbReference type="Proteomes" id="UP000271098">
    <property type="component" value="Unassembled WGS sequence"/>
</dbReference>
<dbReference type="WBParaSite" id="GPUH_0000931801-mRNA-1">
    <property type="protein sequence ID" value="GPUH_0000931801-mRNA-1"/>
    <property type="gene ID" value="GPUH_0000931801"/>
</dbReference>
<evidence type="ECO:0000313" key="1">
    <source>
        <dbReference type="EMBL" id="VDK70604.1"/>
    </source>
</evidence>
<reference evidence="3" key="1">
    <citation type="submission" date="2016-06" db="UniProtKB">
        <authorList>
            <consortium name="WormBaseParasite"/>
        </authorList>
    </citation>
    <scope>IDENTIFICATION</scope>
</reference>